<dbReference type="AlphaFoldDB" id="A0A917ACE7"/>
<evidence type="ECO:0000313" key="2">
    <source>
        <dbReference type="Proteomes" id="UP000606730"/>
    </source>
</evidence>
<sequence>MQYRNAEHFHLLNEVESYWEALRDGASAPFRDQIDPRGLERALDNVFYIEKLGAGAVRFRLAGKVVEQLIGMDPRSMPFVSLFDGADRTAARNLVENAFERPQVVRMRLFSKGPNGQSKFNLSGGLILLPLKDAKGSVRRALGCLQVEKKDAPSMRNFTIQTVTTRNLAPLEKRPEKMPPLIEEAFTEFNEDPAKFDHKPAKTDVTPFLRVVKS</sequence>
<dbReference type="Proteomes" id="UP000606730">
    <property type="component" value="Unassembled WGS sequence"/>
</dbReference>
<dbReference type="InterPro" id="IPR009922">
    <property type="entry name" value="DUF1457"/>
</dbReference>
<organism evidence="1 2">
    <name type="scientific">Actibacterium pelagium</name>
    <dbReference type="NCBI Taxonomy" id="2029103"/>
    <lineage>
        <taxon>Bacteria</taxon>
        <taxon>Pseudomonadati</taxon>
        <taxon>Pseudomonadota</taxon>
        <taxon>Alphaproteobacteria</taxon>
        <taxon>Rhodobacterales</taxon>
        <taxon>Roseobacteraceae</taxon>
        <taxon>Actibacterium</taxon>
    </lineage>
</organism>
<reference evidence="1" key="2">
    <citation type="submission" date="2020-09" db="EMBL/GenBank/DDBJ databases">
        <authorList>
            <person name="Sun Q."/>
            <person name="Zhou Y."/>
        </authorList>
    </citation>
    <scope>NUCLEOTIDE SEQUENCE</scope>
    <source>
        <strain evidence="1">CGMCC 1.16012</strain>
    </source>
</reference>
<comment type="caution">
    <text evidence="1">The sequence shown here is derived from an EMBL/GenBank/DDBJ whole genome shotgun (WGS) entry which is preliminary data.</text>
</comment>
<name>A0A917ACE7_9RHOB</name>
<gene>
    <name evidence="1" type="ORF">GCM10011517_07620</name>
</gene>
<proteinExistence type="predicted"/>
<dbReference type="Pfam" id="PF07310">
    <property type="entry name" value="PAS_5"/>
    <property type="match status" value="1"/>
</dbReference>
<dbReference type="EMBL" id="BMKN01000001">
    <property type="protein sequence ID" value="GGE42548.1"/>
    <property type="molecule type" value="Genomic_DNA"/>
</dbReference>
<accession>A0A917ACE7</accession>
<evidence type="ECO:0000313" key="1">
    <source>
        <dbReference type="EMBL" id="GGE42548.1"/>
    </source>
</evidence>
<protein>
    <recommendedName>
        <fullName evidence="3">PAS domain-containing protein</fullName>
    </recommendedName>
</protein>
<reference evidence="1" key="1">
    <citation type="journal article" date="2014" name="Int. J. Syst. Evol. Microbiol.">
        <title>Complete genome sequence of Corynebacterium casei LMG S-19264T (=DSM 44701T), isolated from a smear-ripened cheese.</title>
        <authorList>
            <consortium name="US DOE Joint Genome Institute (JGI-PGF)"/>
            <person name="Walter F."/>
            <person name="Albersmeier A."/>
            <person name="Kalinowski J."/>
            <person name="Ruckert C."/>
        </authorList>
    </citation>
    <scope>NUCLEOTIDE SEQUENCE</scope>
    <source>
        <strain evidence="1">CGMCC 1.16012</strain>
    </source>
</reference>
<keyword evidence="2" id="KW-1185">Reference proteome</keyword>
<evidence type="ECO:0008006" key="3">
    <source>
        <dbReference type="Google" id="ProtNLM"/>
    </source>
</evidence>